<keyword evidence="1" id="KW-1003">Cell membrane</keyword>
<dbReference type="AlphaFoldDB" id="A0A1Y6IPY1"/>
<dbReference type="RefSeq" id="WP_087479715.1">
    <property type="nucleotide sequence ID" value="NZ_AP024883.1"/>
</dbReference>
<protein>
    <recommendedName>
        <fullName evidence="1">Inner membrane protein</fullName>
    </recommendedName>
</protein>
<dbReference type="PANTHER" id="PTHR35813:SF1">
    <property type="entry name" value="INNER MEMBRANE PROTEIN YBAN"/>
    <property type="match status" value="1"/>
</dbReference>
<name>A0A1Y6IPY1_9VIBR</name>
<feature type="transmembrane region" description="Helical" evidence="2">
    <location>
        <begin position="7"/>
        <end position="30"/>
    </location>
</feature>
<evidence type="ECO:0000313" key="3">
    <source>
        <dbReference type="EMBL" id="MDW6003501.1"/>
    </source>
</evidence>
<dbReference type="InterPro" id="IPR007401">
    <property type="entry name" value="DUF454"/>
</dbReference>
<gene>
    <name evidence="4" type="primary">ybaN_1</name>
    <name evidence="3" type="ORF">SBX37_11645</name>
    <name evidence="4" type="ORF">VIM7927_00935</name>
</gene>
<comment type="subcellular location">
    <subcellularLocation>
        <location evidence="1">Cell inner membrane</location>
        <topology evidence="1">Multi-pass membrane protein</topology>
    </subcellularLocation>
</comment>
<reference evidence="4 5" key="1">
    <citation type="submission" date="2017-05" db="EMBL/GenBank/DDBJ databases">
        <authorList>
            <person name="Song R."/>
            <person name="Chenine A.L."/>
            <person name="Ruprecht R.M."/>
        </authorList>
    </citation>
    <scope>NUCLEOTIDE SEQUENCE [LARGE SCALE GENOMIC DNA]</scope>
    <source>
        <strain evidence="4 5">CECT 7927</strain>
    </source>
</reference>
<proteinExistence type="predicted"/>
<evidence type="ECO:0000313" key="5">
    <source>
        <dbReference type="Proteomes" id="UP000196125"/>
    </source>
</evidence>
<organism evidence="4 5">
    <name type="scientific">Vibrio mangrovi</name>
    <dbReference type="NCBI Taxonomy" id="474394"/>
    <lineage>
        <taxon>Bacteria</taxon>
        <taxon>Pseudomonadati</taxon>
        <taxon>Pseudomonadota</taxon>
        <taxon>Gammaproteobacteria</taxon>
        <taxon>Vibrionales</taxon>
        <taxon>Vibrionaceae</taxon>
        <taxon>Vibrio</taxon>
    </lineage>
</organism>
<evidence type="ECO:0000313" key="4">
    <source>
        <dbReference type="EMBL" id="SMR99707.1"/>
    </source>
</evidence>
<keyword evidence="2" id="KW-0812">Transmembrane</keyword>
<dbReference type="EMBL" id="FXXI01000001">
    <property type="protein sequence ID" value="SMR99707.1"/>
    <property type="molecule type" value="Genomic_DNA"/>
</dbReference>
<reference evidence="3 6" key="2">
    <citation type="submission" date="2023-11" db="EMBL/GenBank/DDBJ databases">
        <title>Plant-associative lifestyle of Vibrio porteresiae and its evolutionary dynamics.</title>
        <authorList>
            <person name="Rameshkumar N."/>
            <person name="Kirti K."/>
        </authorList>
    </citation>
    <scope>NUCLEOTIDE SEQUENCE [LARGE SCALE GENOMIC DNA]</scope>
    <source>
        <strain evidence="3 6">MSSRF38</strain>
    </source>
</reference>
<dbReference type="Pfam" id="PF04304">
    <property type="entry name" value="DUF454"/>
    <property type="match status" value="1"/>
</dbReference>
<dbReference type="Proteomes" id="UP000196125">
    <property type="component" value="Unassembled WGS sequence"/>
</dbReference>
<dbReference type="OrthoDB" id="9816293at2"/>
<keyword evidence="1" id="KW-0997">Cell inner membrane</keyword>
<evidence type="ECO:0000256" key="1">
    <source>
        <dbReference type="PIRNR" id="PIRNR016789"/>
    </source>
</evidence>
<dbReference type="EMBL" id="JAWRCO010000001">
    <property type="protein sequence ID" value="MDW6003501.1"/>
    <property type="molecule type" value="Genomic_DNA"/>
</dbReference>
<dbReference type="PANTHER" id="PTHR35813">
    <property type="entry name" value="INNER MEMBRANE PROTEIN YBAN"/>
    <property type="match status" value="1"/>
</dbReference>
<evidence type="ECO:0000313" key="6">
    <source>
        <dbReference type="Proteomes" id="UP001283366"/>
    </source>
</evidence>
<dbReference type="GO" id="GO:0005886">
    <property type="term" value="C:plasma membrane"/>
    <property type="evidence" value="ECO:0007669"/>
    <property type="project" value="UniProtKB-SubCell"/>
</dbReference>
<sequence length="132" mass="15016">MKSRIVVWLFTTAGILALGLGIAGIFLPLLPTTPFVLLASACFIKSNPSLHRWLIAHPVFGPLLENWQERRAISSQVRLRGSVAMIVTFSFSIWMVPYFKVKIGLLLFFIMIFIIFRRIPVYDPVAKSEENH</sequence>
<feature type="transmembrane region" description="Helical" evidence="2">
    <location>
        <begin position="103"/>
        <end position="119"/>
    </location>
</feature>
<accession>A0A1Y6IPY1</accession>
<keyword evidence="2" id="KW-1133">Transmembrane helix</keyword>
<dbReference type="PIRSF" id="PIRSF016789">
    <property type="entry name" value="DUF454"/>
    <property type="match status" value="1"/>
</dbReference>
<evidence type="ECO:0000256" key="2">
    <source>
        <dbReference type="SAM" id="Phobius"/>
    </source>
</evidence>
<keyword evidence="1 2" id="KW-0472">Membrane</keyword>
<keyword evidence="6" id="KW-1185">Reference proteome</keyword>
<dbReference type="Proteomes" id="UP001283366">
    <property type="component" value="Unassembled WGS sequence"/>
</dbReference>